<dbReference type="AlphaFoldDB" id="A0A1Q9BUN6"/>
<protein>
    <submittedName>
        <fullName evidence="1">Uncharacterized protein</fullName>
    </submittedName>
</protein>
<organism evidence="1 2">
    <name type="scientific">Symbiodinium microadriaticum</name>
    <name type="common">Dinoflagellate</name>
    <name type="synonym">Zooxanthella microadriatica</name>
    <dbReference type="NCBI Taxonomy" id="2951"/>
    <lineage>
        <taxon>Eukaryota</taxon>
        <taxon>Sar</taxon>
        <taxon>Alveolata</taxon>
        <taxon>Dinophyceae</taxon>
        <taxon>Suessiales</taxon>
        <taxon>Symbiodiniaceae</taxon>
        <taxon>Symbiodinium</taxon>
    </lineage>
</organism>
<accession>A0A1Q9BUN6</accession>
<feature type="non-terminal residue" evidence="1">
    <location>
        <position position="79"/>
    </location>
</feature>
<keyword evidence="2" id="KW-1185">Reference proteome</keyword>
<name>A0A1Q9BUN6_SYMMI</name>
<sequence>MNLQVHLPGYAPSGRRVEGSITPESQDKLQQAADLLLPAIAAVDSIQAAMSGGVLRDLSDYDTIHRLLQPHFRGREILE</sequence>
<proteinExistence type="predicted"/>
<gene>
    <name evidence="1" type="ORF">AK812_SmicGene46100</name>
</gene>
<dbReference type="Proteomes" id="UP000186817">
    <property type="component" value="Unassembled WGS sequence"/>
</dbReference>
<evidence type="ECO:0000313" key="1">
    <source>
        <dbReference type="EMBL" id="OLP74375.1"/>
    </source>
</evidence>
<evidence type="ECO:0000313" key="2">
    <source>
        <dbReference type="Proteomes" id="UP000186817"/>
    </source>
</evidence>
<reference evidence="1 2" key="1">
    <citation type="submission" date="2016-02" db="EMBL/GenBank/DDBJ databases">
        <title>Genome analysis of coral dinoflagellate symbionts highlights evolutionary adaptations to a symbiotic lifestyle.</title>
        <authorList>
            <person name="Aranda M."/>
            <person name="Li Y."/>
            <person name="Liew Y.J."/>
            <person name="Baumgarten S."/>
            <person name="Simakov O."/>
            <person name="Wilson M."/>
            <person name="Piel J."/>
            <person name="Ashoor H."/>
            <person name="Bougouffa S."/>
            <person name="Bajic V.B."/>
            <person name="Ryu T."/>
            <person name="Ravasi T."/>
            <person name="Bayer T."/>
            <person name="Micklem G."/>
            <person name="Kim H."/>
            <person name="Bhak J."/>
            <person name="Lajeunesse T.C."/>
            <person name="Voolstra C.R."/>
        </authorList>
    </citation>
    <scope>NUCLEOTIDE SEQUENCE [LARGE SCALE GENOMIC DNA]</scope>
    <source>
        <strain evidence="1 2">CCMP2467</strain>
    </source>
</reference>
<comment type="caution">
    <text evidence="1">The sequence shown here is derived from an EMBL/GenBank/DDBJ whole genome shotgun (WGS) entry which is preliminary data.</text>
</comment>
<dbReference type="EMBL" id="LSRX01003821">
    <property type="protein sequence ID" value="OLP74375.1"/>
    <property type="molecule type" value="Genomic_DNA"/>
</dbReference>